<keyword evidence="1" id="KW-1133">Transmembrane helix</keyword>
<dbReference type="AlphaFoldDB" id="A0A382WLH9"/>
<feature type="transmembrane region" description="Helical" evidence="1">
    <location>
        <begin position="88"/>
        <end position="109"/>
    </location>
</feature>
<dbReference type="InterPro" id="IPR009339">
    <property type="entry name" value="DUF998"/>
</dbReference>
<proteinExistence type="predicted"/>
<evidence type="ECO:0000256" key="1">
    <source>
        <dbReference type="SAM" id="Phobius"/>
    </source>
</evidence>
<feature type="non-terminal residue" evidence="2">
    <location>
        <position position="196"/>
    </location>
</feature>
<name>A0A382WLH9_9ZZZZ</name>
<organism evidence="2">
    <name type="scientific">marine metagenome</name>
    <dbReference type="NCBI Taxonomy" id="408172"/>
    <lineage>
        <taxon>unclassified sequences</taxon>
        <taxon>metagenomes</taxon>
        <taxon>ecological metagenomes</taxon>
    </lineage>
</organism>
<reference evidence="2" key="1">
    <citation type="submission" date="2018-05" db="EMBL/GenBank/DDBJ databases">
        <authorList>
            <person name="Lanie J.A."/>
            <person name="Ng W.-L."/>
            <person name="Kazmierczak K.M."/>
            <person name="Andrzejewski T.M."/>
            <person name="Davidsen T.M."/>
            <person name="Wayne K.J."/>
            <person name="Tettelin H."/>
            <person name="Glass J.I."/>
            <person name="Rusch D."/>
            <person name="Podicherti R."/>
            <person name="Tsui H.-C.T."/>
            <person name="Winkler M.E."/>
        </authorList>
    </citation>
    <scope>NUCLEOTIDE SEQUENCE</scope>
</reference>
<feature type="transmembrane region" description="Helical" evidence="1">
    <location>
        <begin position="58"/>
        <end position="81"/>
    </location>
</feature>
<accession>A0A382WLH9</accession>
<protein>
    <recommendedName>
        <fullName evidence="3">DUF998 domain-containing protein</fullName>
    </recommendedName>
</protein>
<keyword evidence="1" id="KW-0472">Membrane</keyword>
<gene>
    <name evidence="2" type="ORF">METZ01_LOCUS412571</name>
</gene>
<keyword evidence="1" id="KW-0812">Transmembrane</keyword>
<feature type="transmembrane region" description="Helical" evidence="1">
    <location>
        <begin position="150"/>
        <end position="169"/>
    </location>
</feature>
<feature type="transmembrane region" description="Helical" evidence="1">
    <location>
        <begin position="12"/>
        <end position="33"/>
    </location>
</feature>
<dbReference type="Pfam" id="PF06197">
    <property type="entry name" value="DUF998"/>
    <property type="match status" value="1"/>
</dbReference>
<evidence type="ECO:0000313" key="2">
    <source>
        <dbReference type="EMBL" id="SVD59717.1"/>
    </source>
</evidence>
<sequence>MQIKKLIFVSSYIGQAGICIILLSALIAAASYVGKQNETYSFLNHFISELGEIGVSPLAHIFNGGLILGGLLTSFFMLGLATHIGGNWGLGLGVIGLVTGISVTLVGIFPMNQLAIHILVANTFFYAGLLMALAYSLYVISSHQPRLPKVTALTSGITMLAFAVFVWFLPPPLEDVQVISEILKNRPEIWALPILE</sequence>
<dbReference type="EMBL" id="UINC01160846">
    <property type="protein sequence ID" value="SVD59717.1"/>
    <property type="molecule type" value="Genomic_DNA"/>
</dbReference>
<feature type="transmembrane region" description="Helical" evidence="1">
    <location>
        <begin position="115"/>
        <end position="138"/>
    </location>
</feature>
<evidence type="ECO:0008006" key="3">
    <source>
        <dbReference type="Google" id="ProtNLM"/>
    </source>
</evidence>